<dbReference type="EMBL" id="KV425922">
    <property type="protein sequence ID" value="KZV98094.1"/>
    <property type="molecule type" value="Genomic_DNA"/>
</dbReference>
<sequence length="549" mass="58363">MTDPARRSARQLVLGLCTYKDPAIFSHGALFLSLLSHPVSLSLFLLNLFFFPLSALFSTTMPSYSRALFLPLLALGAHAASNANACKGTCTHEILASRDTAAATVIISGPSHLVSDLTSAANWEMLDCPAAWPDKGSATVRLVCTAADPSESCAHVTEEGAVNTVVRMPASCGTGPFARIAAWDVSADQTISSSFAAKHDLREGAEVVEATLDYNFALIPESRGTVSFDIRAAHDPEIRKRMNTARDVPNVLRDIELQNKAHEAHVTGTATANHHVPTQTQTAYLNVPGADNDFGIPGIDLPSIDLPSIDLPSIDLPSIDLPSIDLPSIDLPSITIPDIPIPTLPPIDLPDFPDFPAGMEKSGGFHVLDFKKNVSLLSTSLGCHIGHIAFDASADISADMDMKVNAGYAFKIAGQLAPPKVTEFALAGVMSGQIKSTFAVDLYVEGDIILPPIKLLDLGIPGLSIPGIVNLGPQIALDLYVSLVLDVAISAKFPMTWDFERLDFVFPQELATPNNGQGQESKNTHSMQVNAAPGDITGNIGLHVMPKVT</sequence>
<evidence type="ECO:0000313" key="2">
    <source>
        <dbReference type="EMBL" id="KZV98094.1"/>
    </source>
</evidence>
<keyword evidence="1" id="KW-1133">Transmembrane helix</keyword>
<organism evidence="2 3">
    <name type="scientific">Exidia glandulosa HHB12029</name>
    <dbReference type="NCBI Taxonomy" id="1314781"/>
    <lineage>
        <taxon>Eukaryota</taxon>
        <taxon>Fungi</taxon>
        <taxon>Dikarya</taxon>
        <taxon>Basidiomycota</taxon>
        <taxon>Agaricomycotina</taxon>
        <taxon>Agaricomycetes</taxon>
        <taxon>Auriculariales</taxon>
        <taxon>Exidiaceae</taxon>
        <taxon>Exidia</taxon>
    </lineage>
</organism>
<protein>
    <submittedName>
        <fullName evidence="2">Uncharacterized protein</fullName>
    </submittedName>
</protein>
<dbReference type="InParanoid" id="A0A165LND7"/>
<evidence type="ECO:0000256" key="1">
    <source>
        <dbReference type="SAM" id="Phobius"/>
    </source>
</evidence>
<proteinExistence type="predicted"/>
<name>A0A165LND7_EXIGL</name>
<accession>A0A165LND7</accession>
<feature type="transmembrane region" description="Helical" evidence="1">
    <location>
        <begin position="29"/>
        <end position="51"/>
    </location>
</feature>
<keyword evidence="1" id="KW-0812">Transmembrane</keyword>
<reference evidence="2 3" key="1">
    <citation type="journal article" date="2016" name="Mol. Biol. Evol.">
        <title>Comparative Genomics of Early-Diverging Mushroom-Forming Fungi Provides Insights into the Origins of Lignocellulose Decay Capabilities.</title>
        <authorList>
            <person name="Nagy L.G."/>
            <person name="Riley R."/>
            <person name="Tritt A."/>
            <person name="Adam C."/>
            <person name="Daum C."/>
            <person name="Floudas D."/>
            <person name="Sun H."/>
            <person name="Yadav J.S."/>
            <person name="Pangilinan J."/>
            <person name="Larsson K.H."/>
            <person name="Matsuura K."/>
            <person name="Barry K."/>
            <person name="Labutti K."/>
            <person name="Kuo R."/>
            <person name="Ohm R.A."/>
            <person name="Bhattacharya S.S."/>
            <person name="Shirouzu T."/>
            <person name="Yoshinaga Y."/>
            <person name="Martin F.M."/>
            <person name="Grigoriev I.V."/>
            <person name="Hibbett D.S."/>
        </authorList>
    </citation>
    <scope>NUCLEOTIDE SEQUENCE [LARGE SCALE GENOMIC DNA]</scope>
    <source>
        <strain evidence="2 3">HHB12029</strain>
    </source>
</reference>
<keyword evidence="1" id="KW-0472">Membrane</keyword>
<dbReference type="OrthoDB" id="73875at2759"/>
<evidence type="ECO:0000313" key="3">
    <source>
        <dbReference type="Proteomes" id="UP000077266"/>
    </source>
</evidence>
<dbReference type="AlphaFoldDB" id="A0A165LND7"/>
<dbReference type="Proteomes" id="UP000077266">
    <property type="component" value="Unassembled WGS sequence"/>
</dbReference>
<gene>
    <name evidence="2" type="ORF">EXIGLDRAFT_327124</name>
</gene>
<keyword evidence="3" id="KW-1185">Reference proteome</keyword>